<feature type="compositionally biased region" description="Low complexity" evidence="1">
    <location>
        <begin position="92"/>
        <end position="104"/>
    </location>
</feature>
<gene>
    <name evidence="2" type="ORF">AVDCRST_MAG18-666</name>
</gene>
<evidence type="ECO:0000256" key="1">
    <source>
        <dbReference type="SAM" id="MobiDB-lite"/>
    </source>
</evidence>
<reference evidence="2" key="1">
    <citation type="submission" date="2020-02" db="EMBL/GenBank/DDBJ databases">
        <authorList>
            <person name="Meier V. D."/>
        </authorList>
    </citation>
    <scope>NUCLEOTIDE SEQUENCE</scope>
    <source>
        <strain evidence="2">AVDCRST_MAG18</strain>
    </source>
</reference>
<feature type="non-terminal residue" evidence="2">
    <location>
        <position position="231"/>
    </location>
</feature>
<sequence length="231" mass="24766">GGWRCGCGHGTGGRRGRCRLLRPARGPIDLAAGAARSRTVRGELGTAGRGCARARTARCGGDAPPRGAHGPPGRLPRTALHLRRSRPRSARSHPLGRLLRAPSTRGRRRRASRAGGRGARLAPGRRPPTARLRPRADRRLCTPPPGTEDWLRPARLPIAARAFHNGRSPPRPRGDRGARLHAPQQLPDADALALGPPARAGRVRPAHQAPRAALPLRRAARHRGRAGRGRL</sequence>
<feature type="non-terminal residue" evidence="2">
    <location>
        <position position="1"/>
    </location>
</feature>
<feature type="region of interest" description="Disordered" evidence="1">
    <location>
        <begin position="187"/>
        <end position="231"/>
    </location>
</feature>
<feature type="compositionally biased region" description="Low complexity" evidence="1">
    <location>
        <begin position="187"/>
        <end position="217"/>
    </location>
</feature>
<feature type="compositionally biased region" description="Low complexity" evidence="1">
    <location>
        <begin position="54"/>
        <end position="79"/>
    </location>
</feature>
<feature type="compositionally biased region" description="Basic residues" evidence="1">
    <location>
        <begin position="80"/>
        <end position="91"/>
    </location>
</feature>
<feature type="compositionally biased region" description="Low complexity" evidence="1">
    <location>
        <begin position="119"/>
        <end position="131"/>
    </location>
</feature>
<proteinExistence type="predicted"/>
<feature type="compositionally biased region" description="Basic residues" evidence="1">
    <location>
        <begin position="218"/>
        <end position="231"/>
    </location>
</feature>
<dbReference type="AlphaFoldDB" id="A0A6J4UR68"/>
<name>A0A6J4UR68_9BACT</name>
<organism evidence="2">
    <name type="scientific">uncultured Thermomicrobiales bacterium</name>
    <dbReference type="NCBI Taxonomy" id="1645740"/>
    <lineage>
        <taxon>Bacteria</taxon>
        <taxon>Pseudomonadati</taxon>
        <taxon>Thermomicrobiota</taxon>
        <taxon>Thermomicrobia</taxon>
        <taxon>Thermomicrobiales</taxon>
        <taxon>environmental samples</taxon>
    </lineage>
</organism>
<dbReference type="EMBL" id="CADCWN010000050">
    <property type="protein sequence ID" value="CAA9555808.1"/>
    <property type="molecule type" value="Genomic_DNA"/>
</dbReference>
<feature type="region of interest" description="Disordered" evidence="1">
    <location>
        <begin position="54"/>
        <end position="151"/>
    </location>
</feature>
<protein>
    <submittedName>
        <fullName evidence="2">Uncharacterized protein</fullName>
    </submittedName>
</protein>
<evidence type="ECO:0000313" key="2">
    <source>
        <dbReference type="EMBL" id="CAA9555808.1"/>
    </source>
</evidence>
<accession>A0A6J4UR68</accession>